<evidence type="ECO:0000313" key="2">
    <source>
        <dbReference type="EMBL" id="KAA6334277.1"/>
    </source>
</evidence>
<dbReference type="AlphaFoldDB" id="A0A5J4RK54"/>
<sequence length="624" mass="69806">MIMNGLRASLSKFMIIYSFIVCFFSCSNVPEEDHFIQGKIPISLSAGVYVSHTRAIGSHFEPDDAIGLYIMMQSSSLKEFCYADNVKFTCSTSGDFISEKSLFYPERGEMCDFLAYYPYEDNKIVEADNSALKVVVQTNQSIKEAFSASDFLVAKNSNISASEKPVHLIFHHKMSYLNIRLFPGQGYTAEKLLDADPIVRISGMYTNAFYNSSSDQFSSYNTPADIIPNGTWEIDNGALVGKSAIVIPQIISAFSVLIELEIDGIFFDCKLDKDFSFESESFNDFTITVYPNHEGLQTAISTDICNWEEVKEIDIESSTVPSYISISELTFSESSIYRLMAGDGSFVGEICREYLFADNIKSRALVVYPVERGKADLTNGFVALVEGSENMSIHGGKVSWETDGRLTYTAGVSAPVNYIYVTSEGKIVTFRDENILQLKFYPYVLTDIRQTETCVYPIVKIGRQYWMGENLRTSKYTDGVDILLAENCRDSLSSLYCIQDGSFFYNREVVNTGMLPPFGWKIAADDTWEILKTYIGKDTSVLKSELGWEKNNDQRANSTGFNATASGMYKETYKYKGKYATFWSMSNSLPNKASKSVTIGYNTNSLDDGQSIGSLALSVRCVKL</sequence>
<accession>A0A5J4RK54</accession>
<dbReference type="Gene3D" id="2.60.40.2630">
    <property type="match status" value="1"/>
</dbReference>
<name>A0A5J4RK54_9ZZZZ</name>
<dbReference type="EMBL" id="SNRY01001015">
    <property type="protein sequence ID" value="KAA6334277.1"/>
    <property type="molecule type" value="Genomic_DNA"/>
</dbReference>
<dbReference type="Gene3D" id="2.60.40.2620">
    <property type="entry name" value="Fimbrillin-like"/>
    <property type="match status" value="1"/>
</dbReference>
<dbReference type="NCBIfam" id="TIGR02145">
    <property type="entry name" value="Fib_succ_major"/>
    <property type="match status" value="1"/>
</dbReference>
<dbReference type="CDD" id="cd13120">
    <property type="entry name" value="BF2867_like_N"/>
    <property type="match status" value="1"/>
</dbReference>
<reference evidence="2" key="1">
    <citation type="submission" date="2019-03" db="EMBL/GenBank/DDBJ databases">
        <title>Single cell metagenomics reveals metabolic interactions within the superorganism composed of flagellate Streblomastix strix and complex community of Bacteroidetes bacteria on its surface.</title>
        <authorList>
            <person name="Treitli S.C."/>
            <person name="Kolisko M."/>
            <person name="Husnik F."/>
            <person name="Keeling P."/>
            <person name="Hampl V."/>
        </authorList>
    </citation>
    <scope>NUCLEOTIDE SEQUENCE</scope>
    <source>
        <strain evidence="2">STM</strain>
    </source>
</reference>
<feature type="domain" description="Fibrobacter succinogenes major paralogous" evidence="1">
    <location>
        <begin position="459"/>
        <end position="623"/>
    </location>
</feature>
<gene>
    <name evidence="2" type="ORF">EZS27_017385</name>
</gene>
<dbReference type="InterPro" id="IPR025049">
    <property type="entry name" value="Mfa-like_1"/>
</dbReference>
<dbReference type="CDD" id="cd13121">
    <property type="entry name" value="BF2867_like_C"/>
    <property type="match status" value="1"/>
</dbReference>
<proteinExistence type="predicted"/>
<protein>
    <recommendedName>
        <fullName evidence="1">Fibrobacter succinogenes major paralogous domain-containing protein</fullName>
    </recommendedName>
</protein>
<dbReference type="InterPro" id="IPR042278">
    <property type="entry name" value="Mfa-like_1_N"/>
</dbReference>
<organism evidence="2">
    <name type="scientific">termite gut metagenome</name>
    <dbReference type="NCBI Taxonomy" id="433724"/>
    <lineage>
        <taxon>unclassified sequences</taxon>
        <taxon>metagenomes</taxon>
        <taxon>organismal metagenomes</taxon>
    </lineage>
</organism>
<dbReference type="Pfam" id="PF13149">
    <property type="entry name" value="Mfa_like_1"/>
    <property type="match status" value="1"/>
</dbReference>
<dbReference type="Pfam" id="PF09603">
    <property type="entry name" value="Fib_succ_major"/>
    <property type="match status" value="1"/>
</dbReference>
<evidence type="ECO:0000259" key="1">
    <source>
        <dbReference type="Pfam" id="PF09603"/>
    </source>
</evidence>
<comment type="caution">
    <text evidence="2">The sequence shown here is derived from an EMBL/GenBank/DDBJ whole genome shotgun (WGS) entry which is preliminary data.</text>
</comment>
<dbReference type="InterPro" id="IPR011871">
    <property type="entry name" value="Fib_succ_major"/>
</dbReference>